<reference evidence="4" key="1">
    <citation type="submission" date="2019-02" db="EMBL/GenBank/DDBJ databases">
        <title>Glaciihabitans arcticus sp. nov., a psychrotolerant bacterium isolated from polar soil.</title>
        <authorList>
            <person name="Dahal R.H."/>
        </authorList>
    </citation>
    <scope>NUCLEOTIDE SEQUENCE [LARGE SCALE GENOMIC DNA]</scope>
    <source>
        <strain evidence="4">RP-3-7</strain>
    </source>
</reference>
<keyword evidence="2" id="KW-0812">Transmembrane</keyword>
<name>A0A4Q9GN53_9MICO</name>
<comment type="caution">
    <text evidence="3">The sequence shown here is derived from an EMBL/GenBank/DDBJ whole genome shotgun (WGS) entry which is preliminary data.</text>
</comment>
<dbReference type="EMBL" id="SISG01000001">
    <property type="protein sequence ID" value="TBN56075.1"/>
    <property type="molecule type" value="Genomic_DNA"/>
</dbReference>
<gene>
    <name evidence="3" type="ORF">EYE40_00940</name>
</gene>
<feature type="transmembrane region" description="Helical" evidence="2">
    <location>
        <begin position="17"/>
        <end position="38"/>
    </location>
</feature>
<keyword evidence="4" id="KW-1185">Reference proteome</keyword>
<evidence type="ECO:0000256" key="1">
    <source>
        <dbReference type="SAM" id="MobiDB-lite"/>
    </source>
</evidence>
<evidence type="ECO:0000313" key="3">
    <source>
        <dbReference type="EMBL" id="TBN56075.1"/>
    </source>
</evidence>
<keyword evidence="2" id="KW-0472">Membrane</keyword>
<keyword evidence="2" id="KW-1133">Transmembrane helix</keyword>
<dbReference type="AlphaFoldDB" id="A0A4Q9GN53"/>
<protein>
    <submittedName>
        <fullName evidence="3">Uncharacterized protein</fullName>
    </submittedName>
</protein>
<dbReference type="RefSeq" id="WP_130980186.1">
    <property type="nucleotide sequence ID" value="NZ_SISG01000001.1"/>
</dbReference>
<proteinExistence type="predicted"/>
<evidence type="ECO:0000313" key="4">
    <source>
        <dbReference type="Proteomes" id="UP000294194"/>
    </source>
</evidence>
<accession>A0A4Q9GN53</accession>
<evidence type="ECO:0000256" key="2">
    <source>
        <dbReference type="SAM" id="Phobius"/>
    </source>
</evidence>
<organism evidence="3 4">
    <name type="scientific">Glaciihabitans arcticus</name>
    <dbReference type="NCBI Taxonomy" id="2668039"/>
    <lineage>
        <taxon>Bacteria</taxon>
        <taxon>Bacillati</taxon>
        <taxon>Actinomycetota</taxon>
        <taxon>Actinomycetes</taxon>
        <taxon>Micrococcales</taxon>
        <taxon>Microbacteriaceae</taxon>
        <taxon>Glaciihabitans</taxon>
    </lineage>
</organism>
<dbReference type="Proteomes" id="UP000294194">
    <property type="component" value="Unassembled WGS sequence"/>
</dbReference>
<sequence>MADVAVAHARPSRGRVVVAWIVSVCAAVIVDGLALLGATQIVEFRVSHSTPVASPGGSASSPPPPRPTSTAVVPERDSRVPNECSGLYSAAMVGTLIDAGLRLQLEATPADIVDSGSGDQTLRELMLQRPLIECVWLDSAGGKQSGVLTVVAEATPQLAAAVEQRASQLGLTRLSENGGQRWVTEGTDADGTKTGESHFLRDGLWFATRWYGQGPYGYTSDMVKRVFA</sequence>
<feature type="region of interest" description="Disordered" evidence="1">
    <location>
        <begin position="52"/>
        <end position="77"/>
    </location>
</feature>